<dbReference type="InterPro" id="IPR032374">
    <property type="entry name" value="SGTA_dimer"/>
</dbReference>
<feature type="domain" description="SGTA homodimerisation" evidence="6">
    <location>
        <begin position="12"/>
        <end position="68"/>
    </location>
</feature>
<evidence type="ECO:0000256" key="2">
    <source>
        <dbReference type="ARBA" id="ARBA00022737"/>
    </source>
</evidence>
<dbReference type="SUPFAM" id="SSF48452">
    <property type="entry name" value="TPR-like"/>
    <property type="match status" value="1"/>
</dbReference>
<feature type="region of interest" description="Disordered" evidence="5">
    <location>
        <begin position="269"/>
        <end position="307"/>
    </location>
</feature>
<evidence type="ECO:0000256" key="1">
    <source>
        <dbReference type="ARBA" id="ARBA00008175"/>
    </source>
</evidence>
<sequence length="375" mass="41271">MANLKADSPLCRRIVLSFLHFLNSVEPGSVSDVESLEVAKDCLSEAFKIDSASTTSVPESDSLVQIFSSQTGQNSEIEADQIREESRASSTSNTPGVNEDELFGQFFGALEKVHYFGTTANGDDEQALDRATHLFHNALMEMKKSGCEDINLKNLADTFKLQGNKAMQSKVYSDAIELYTIAIALCNDNAVYYCNRAAAYTQNNQHTEAIHDCHKAIEIDPNYSKAYSRLGFSYYAQGNYRDAIDKGFRKALQLDPNSESIRGNIQAAEQKLREQHRRAERGRSSGSWSYSNGGSRSHGPVPPFPGFMSDMTGSIDLSSMMADISSGMYEGNLGPGVTRINPGDELPEEINEALRSAMQMFQERDGTPDNNSNGN</sequence>
<dbReference type="PANTHER" id="PTHR45831">
    <property type="entry name" value="LD24721P"/>
    <property type="match status" value="1"/>
</dbReference>
<dbReference type="GO" id="GO:0016020">
    <property type="term" value="C:membrane"/>
    <property type="evidence" value="ECO:0007669"/>
    <property type="project" value="TreeGrafter"/>
</dbReference>
<evidence type="ECO:0000313" key="7">
    <source>
        <dbReference type="EMBL" id="KAI7745372.1"/>
    </source>
</evidence>
<dbReference type="GO" id="GO:0060090">
    <property type="term" value="F:molecular adaptor activity"/>
    <property type="evidence" value="ECO:0007669"/>
    <property type="project" value="TreeGrafter"/>
</dbReference>
<dbReference type="Pfam" id="PF07719">
    <property type="entry name" value="TPR_2"/>
    <property type="match status" value="1"/>
</dbReference>
<dbReference type="GO" id="GO:0006620">
    <property type="term" value="P:post-translational protein targeting to endoplasmic reticulum membrane"/>
    <property type="evidence" value="ECO:0007669"/>
    <property type="project" value="TreeGrafter"/>
</dbReference>
<dbReference type="GO" id="GO:0072380">
    <property type="term" value="C:TRC complex"/>
    <property type="evidence" value="ECO:0007669"/>
    <property type="project" value="TreeGrafter"/>
</dbReference>
<evidence type="ECO:0000256" key="4">
    <source>
        <dbReference type="PROSITE-ProRule" id="PRU00339"/>
    </source>
</evidence>
<dbReference type="Pfam" id="PF16546">
    <property type="entry name" value="SGTA_dimer"/>
    <property type="match status" value="1"/>
</dbReference>
<reference evidence="7" key="1">
    <citation type="submission" date="2022-06" db="EMBL/GenBank/DDBJ databases">
        <title>Uncovering the hologenomic basis of an extraordinary plant invasion.</title>
        <authorList>
            <person name="Bieker V.C."/>
            <person name="Martin M.D."/>
            <person name="Gilbert T."/>
            <person name="Hodgins K."/>
            <person name="Battlay P."/>
            <person name="Petersen B."/>
            <person name="Wilson J."/>
        </authorList>
    </citation>
    <scope>NUCLEOTIDE SEQUENCE</scope>
    <source>
        <strain evidence="7">AA19_3_7</strain>
        <tissue evidence="7">Leaf</tissue>
    </source>
</reference>
<organism evidence="7 8">
    <name type="scientific">Ambrosia artemisiifolia</name>
    <name type="common">Common ragweed</name>
    <dbReference type="NCBI Taxonomy" id="4212"/>
    <lineage>
        <taxon>Eukaryota</taxon>
        <taxon>Viridiplantae</taxon>
        <taxon>Streptophyta</taxon>
        <taxon>Embryophyta</taxon>
        <taxon>Tracheophyta</taxon>
        <taxon>Spermatophyta</taxon>
        <taxon>Magnoliopsida</taxon>
        <taxon>eudicotyledons</taxon>
        <taxon>Gunneridae</taxon>
        <taxon>Pentapetalae</taxon>
        <taxon>asterids</taxon>
        <taxon>campanulids</taxon>
        <taxon>Asterales</taxon>
        <taxon>Asteraceae</taxon>
        <taxon>Asteroideae</taxon>
        <taxon>Heliantheae alliance</taxon>
        <taxon>Heliantheae</taxon>
        <taxon>Ambrosia</taxon>
    </lineage>
</organism>
<dbReference type="Gene3D" id="1.25.40.10">
    <property type="entry name" value="Tetratricopeptide repeat domain"/>
    <property type="match status" value="1"/>
</dbReference>
<gene>
    <name evidence="7" type="ORF">M8C21_004467</name>
</gene>
<dbReference type="InterPro" id="IPR011990">
    <property type="entry name" value="TPR-like_helical_dom_sf"/>
</dbReference>
<dbReference type="InterPro" id="IPR047150">
    <property type="entry name" value="SGT"/>
</dbReference>
<feature type="region of interest" description="Disordered" evidence="5">
    <location>
        <begin position="71"/>
        <end position="98"/>
    </location>
</feature>
<name>A0AAD5CPH6_AMBAR</name>
<accession>A0AAD5CPH6</accession>
<dbReference type="SMART" id="SM00028">
    <property type="entry name" value="TPR"/>
    <property type="match status" value="3"/>
</dbReference>
<dbReference type="AlphaFoldDB" id="A0AAD5CPH6"/>
<keyword evidence="8" id="KW-1185">Reference proteome</keyword>
<keyword evidence="2" id="KW-0677">Repeat</keyword>
<comment type="caution">
    <text evidence="7">The sequence shown here is derived from an EMBL/GenBank/DDBJ whole genome shotgun (WGS) entry which is preliminary data.</text>
</comment>
<evidence type="ECO:0000256" key="3">
    <source>
        <dbReference type="ARBA" id="ARBA00022803"/>
    </source>
</evidence>
<evidence type="ECO:0000313" key="8">
    <source>
        <dbReference type="Proteomes" id="UP001206925"/>
    </source>
</evidence>
<dbReference type="FunFam" id="1.25.40.10:FF:000330">
    <property type="entry name" value="Tetratricopeptide repeat (TPR)-like superfamily protein"/>
    <property type="match status" value="1"/>
</dbReference>
<feature type="compositionally biased region" description="Low complexity" evidence="5">
    <location>
        <begin position="284"/>
        <end position="297"/>
    </location>
</feature>
<dbReference type="Pfam" id="PF00515">
    <property type="entry name" value="TPR_1"/>
    <property type="match status" value="1"/>
</dbReference>
<feature type="repeat" description="TPR" evidence="4">
    <location>
        <begin position="190"/>
        <end position="223"/>
    </location>
</feature>
<protein>
    <recommendedName>
        <fullName evidence="6">SGTA homodimerisation domain-containing protein</fullName>
    </recommendedName>
</protein>
<dbReference type="Gene3D" id="1.20.5.420">
    <property type="entry name" value="Immunoglobulin FC, subunit C"/>
    <property type="match status" value="1"/>
</dbReference>
<dbReference type="Proteomes" id="UP001206925">
    <property type="component" value="Unassembled WGS sequence"/>
</dbReference>
<dbReference type="PANTHER" id="PTHR45831:SF2">
    <property type="entry name" value="LD24721P"/>
    <property type="match status" value="1"/>
</dbReference>
<proteinExistence type="inferred from homology"/>
<feature type="repeat" description="TPR" evidence="4">
    <location>
        <begin position="224"/>
        <end position="258"/>
    </location>
</feature>
<dbReference type="InterPro" id="IPR019734">
    <property type="entry name" value="TPR_rpt"/>
</dbReference>
<comment type="similarity">
    <text evidence="1">Belongs to the SGT family.</text>
</comment>
<evidence type="ECO:0000256" key="5">
    <source>
        <dbReference type="SAM" id="MobiDB-lite"/>
    </source>
</evidence>
<evidence type="ECO:0000259" key="6">
    <source>
        <dbReference type="Pfam" id="PF16546"/>
    </source>
</evidence>
<dbReference type="EMBL" id="JAMZMK010007275">
    <property type="protein sequence ID" value="KAI7745372.1"/>
    <property type="molecule type" value="Genomic_DNA"/>
</dbReference>
<dbReference type="InterPro" id="IPR013105">
    <property type="entry name" value="TPR_2"/>
</dbReference>
<dbReference type="PROSITE" id="PS50005">
    <property type="entry name" value="TPR"/>
    <property type="match status" value="2"/>
</dbReference>
<keyword evidence="3 4" id="KW-0802">TPR repeat</keyword>